<dbReference type="AlphaFoldDB" id="A0A0K2T480"/>
<reference evidence="1" key="1">
    <citation type="submission" date="2014-05" db="EMBL/GenBank/DDBJ databases">
        <authorList>
            <person name="Chronopoulou M."/>
        </authorList>
    </citation>
    <scope>NUCLEOTIDE SEQUENCE</scope>
    <source>
        <tissue evidence="1">Whole organism</tissue>
    </source>
</reference>
<organism evidence="1">
    <name type="scientific">Lepeophtheirus salmonis</name>
    <name type="common">Salmon louse</name>
    <name type="synonym">Caligus salmonis</name>
    <dbReference type="NCBI Taxonomy" id="72036"/>
    <lineage>
        <taxon>Eukaryota</taxon>
        <taxon>Metazoa</taxon>
        <taxon>Ecdysozoa</taxon>
        <taxon>Arthropoda</taxon>
        <taxon>Crustacea</taxon>
        <taxon>Multicrustacea</taxon>
        <taxon>Hexanauplia</taxon>
        <taxon>Copepoda</taxon>
        <taxon>Siphonostomatoida</taxon>
        <taxon>Caligidae</taxon>
        <taxon>Lepeophtheirus</taxon>
    </lineage>
</organism>
<dbReference type="EMBL" id="HACA01003249">
    <property type="protein sequence ID" value="CDW20610.1"/>
    <property type="molecule type" value="Transcribed_RNA"/>
</dbReference>
<name>A0A0K2T480_LEPSM</name>
<proteinExistence type="predicted"/>
<protein>
    <submittedName>
        <fullName evidence="1">Uncharacterized protein</fullName>
    </submittedName>
</protein>
<evidence type="ECO:0000313" key="1">
    <source>
        <dbReference type="EMBL" id="CDW20610.1"/>
    </source>
</evidence>
<accession>A0A0K2T480</accession>
<sequence>MPKECHIKYGNFSTYVLTDIIKKTKMFFTCCYVSNFKIKRNN</sequence>